<feature type="region of interest" description="Disordered" evidence="1">
    <location>
        <begin position="29"/>
        <end position="132"/>
    </location>
</feature>
<evidence type="ECO:0000313" key="3">
    <source>
        <dbReference type="EMBL" id="OCB78230.1"/>
    </source>
</evidence>
<dbReference type="RefSeq" id="WP_065447554.1">
    <property type="nucleotide sequence ID" value="NZ_LVEN01000001.1"/>
</dbReference>
<evidence type="ECO:0008006" key="5">
    <source>
        <dbReference type="Google" id="ProtNLM"/>
    </source>
</evidence>
<gene>
    <name evidence="3" type="ORF">FLP_00550</name>
</gene>
<dbReference type="PROSITE" id="PS51257">
    <property type="entry name" value="PROKAR_LIPOPROTEIN"/>
    <property type="match status" value="1"/>
</dbReference>
<sequence length="132" mass="13768">MKTLFKLKMIFFILATGFLLSCKNDKDGYSDEINTTKTPTDTSSAATTKIGTGTNSTPASATEPEGVTGAESISSPETPAAKQNTSDNKGTGPGPDAKDGSVYDISSQTKKDTAKLGPKANAKVSKEKETKK</sequence>
<keyword evidence="4" id="KW-1185">Reference proteome</keyword>
<protein>
    <recommendedName>
        <fullName evidence="5">Cytochrome C551</fullName>
    </recommendedName>
</protein>
<proteinExistence type="predicted"/>
<keyword evidence="2" id="KW-0732">Signal</keyword>
<evidence type="ECO:0000256" key="2">
    <source>
        <dbReference type="SAM" id="SignalP"/>
    </source>
</evidence>
<dbReference type="EMBL" id="LVEN01000001">
    <property type="protein sequence ID" value="OCB78230.1"/>
    <property type="molecule type" value="Genomic_DNA"/>
</dbReference>
<dbReference type="Proteomes" id="UP000093343">
    <property type="component" value="Unassembled WGS sequence"/>
</dbReference>
<accession>A0ABX2XPP0</accession>
<feature type="chain" id="PRO_5045697168" description="Cytochrome C551" evidence="2">
    <location>
        <begin position="22"/>
        <end position="132"/>
    </location>
</feature>
<reference evidence="4" key="1">
    <citation type="submission" date="2016-03" db="EMBL/GenBank/DDBJ databases">
        <title>Draft genome sequence of Paenibacillus glacialis DSM 22343.</title>
        <authorList>
            <person name="Shin S.-K."/>
            <person name="Yi H."/>
        </authorList>
    </citation>
    <scope>NUCLEOTIDE SEQUENCE [LARGE SCALE GENOMIC DNA]</scope>
    <source>
        <strain evidence="4">CCUG 60099</strain>
    </source>
</reference>
<name>A0ABX2XPP0_9FLAO</name>
<feature type="compositionally biased region" description="Polar residues" evidence="1">
    <location>
        <begin position="32"/>
        <end position="60"/>
    </location>
</feature>
<evidence type="ECO:0000313" key="4">
    <source>
        <dbReference type="Proteomes" id="UP000093343"/>
    </source>
</evidence>
<feature type="signal peptide" evidence="2">
    <location>
        <begin position="1"/>
        <end position="21"/>
    </location>
</feature>
<evidence type="ECO:0000256" key="1">
    <source>
        <dbReference type="SAM" id="MobiDB-lite"/>
    </source>
</evidence>
<feature type="compositionally biased region" description="Polar residues" evidence="1">
    <location>
        <begin position="71"/>
        <end position="89"/>
    </location>
</feature>
<comment type="caution">
    <text evidence="3">The sequence shown here is derived from an EMBL/GenBank/DDBJ whole genome shotgun (WGS) entry which is preliminary data.</text>
</comment>
<organism evidence="3 4">
    <name type="scientific">Flavobacterium piscis</name>
    <dbReference type="NCBI Taxonomy" id="1114874"/>
    <lineage>
        <taxon>Bacteria</taxon>
        <taxon>Pseudomonadati</taxon>
        <taxon>Bacteroidota</taxon>
        <taxon>Flavobacteriia</taxon>
        <taxon>Flavobacteriales</taxon>
        <taxon>Flavobacteriaceae</taxon>
        <taxon>Flavobacterium</taxon>
    </lineage>
</organism>